<name>A0A328TKW4_9GAMM</name>
<evidence type="ECO:0000313" key="1">
    <source>
        <dbReference type="EMBL" id="RAP69635.1"/>
    </source>
</evidence>
<proteinExistence type="predicted"/>
<sequence length="42" mass="4781">MLVTQRVPKAIDTPSELNDLFRLTYALKTAEDMQLINVCRAT</sequence>
<evidence type="ECO:0000313" key="2">
    <source>
        <dbReference type="Proteomes" id="UP000244334"/>
    </source>
</evidence>
<dbReference type="AlphaFoldDB" id="A0A328TKW4"/>
<gene>
    <name evidence="1" type="ORF">ACZ87_03573</name>
</gene>
<reference evidence="1" key="1">
    <citation type="submission" date="2018-04" db="EMBL/GenBank/DDBJ databases">
        <title>Genomes of the Obligate Erwinia dacicola and Facultative Enterobacter sp. OLF Endosymbionts of the Olive Fruit fly, Bactrocera oleae.</title>
        <authorList>
            <person name="Estes A.M."/>
            <person name="Hearn D.J."/>
            <person name="Agarwal S."/>
            <person name="Pierson E.A."/>
            <person name="Dunning-Hotopp J.C."/>
        </authorList>
    </citation>
    <scope>NUCLEOTIDE SEQUENCE [LARGE SCALE GENOMIC DNA]</scope>
    <source>
        <strain evidence="1">Oroville</strain>
    </source>
</reference>
<protein>
    <submittedName>
        <fullName evidence="1">Uncharacterized protein</fullName>
    </submittedName>
</protein>
<dbReference type="EMBL" id="LJAM02000661">
    <property type="protein sequence ID" value="RAP69635.1"/>
    <property type="molecule type" value="Genomic_DNA"/>
</dbReference>
<organism evidence="1 2">
    <name type="scientific">Candidatus Erwinia dacicola</name>
    <dbReference type="NCBI Taxonomy" id="252393"/>
    <lineage>
        <taxon>Bacteria</taxon>
        <taxon>Pseudomonadati</taxon>
        <taxon>Pseudomonadota</taxon>
        <taxon>Gammaproteobacteria</taxon>
        <taxon>Enterobacterales</taxon>
        <taxon>Erwiniaceae</taxon>
        <taxon>Erwinia</taxon>
    </lineage>
</organism>
<keyword evidence="2" id="KW-1185">Reference proteome</keyword>
<accession>A0A328TKW4</accession>
<comment type="caution">
    <text evidence="1">The sequence shown here is derived from an EMBL/GenBank/DDBJ whole genome shotgun (WGS) entry which is preliminary data.</text>
</comment>
<dbReference type="Proteomes" id="UP000244334">
    <property type="component" value="Unassembled WGS sequence"/>
</dbReference>